<dbReference type="Proteomes" id="UP000223913">
    <property type="component" value="Unassembled WGS sequence"/>
</dbReference>
<dbReference type="PANTHER" id="PTHR43477">
    <property type="entry name" value="DIHYDROANTICAPSIN 7-DEHYDROGENASE"/>
    <property type="match status" value="1"/>
</dbReference>
<sequence length="256" mass="27390">MLLTTPFHLTNKTILITGASSGIGRQCAINCSRMGAHVILLGRRPEALEETANQLAGDRKFIIIAVDLTDYDEVGGKIKEAVQVVGKLDGVIHSAGISTTLPLRMVKPEKLDHYFQTNVTAAIELTRLVTKPVFLSTEGASIIFLSSVMGMVGETGKSIYSLTKGALIAGSKSLALELARKKVRVNCISPGVVETPMSNQAVYTQNEQARQRIQALHPLGLGNVEDIANACIFLLSDAARWVTGTNLVVDGGYTAQ</sequence>
<dbReference type="SUPFAM" id="SSF51735">
    <property type="entry name" value="NAD(P)-binding Rossmann-fold domains"/>
    <property type="match status" value="1"/>
</dbReference>
<comment type="similarity">
    <text evidence="1">Belongs to the short-chain dehydrogenases/reductases (SDR) family.</text>
</comment>
<evidence type="ECO:0000256" key="2">
    <source>
        <dbReference type="ARBA" id="ARBA00023002"/>
    </source>
</evidence>
<protein>
    <submittedName>
        <fullName evidence="4">Short-chain dehydrogenase</fullName>
    </submittedName>
</protein>
<dbReference type="FunFam" id="3.40.50.720:FF:000084">
    <property type="entry name" value="Short-chain dehydrogenase reductase"/>
    <property type="match status" value="1"/>
</dbReference>
<keyword evidence="2" id="KW-0560">Oxidoreductase</keyword>
<dbReference type="AlphaFoldDB" id="A0A2D0MYY1"/>
<dbReference type="PRINTS" id="PR00081">
    <property type="entry name" value="GDHRDH"/>
</dbReference>
<dbReference type="PRINTS" id="PR00080">
    <property type="entry name" value="SDRFAMILY"/>
</dbReference>
<dbReference type="RefSeq" id="WP_099155113.1">
    <property type="nucleotide sequence ID" value="NZ_PDUD01000054.1"/>
</dbReference>
<keyword evidence="5" id="KW-1185">Reference proteome</keyword>
<dbReference type="OrthoDB" id="9803333at2"/>
<evidence type="ECO:0000259" key="3">
    <source>
        <dbReference type="SMART" id="SM00822"/>
    </source>
</evidence>
<organism evidence="4 5">
    <name type="scientific">Flavilitoribacter nigricans (strain ATCC 23147 / DSM 23189 / NBRC 102662 / NCIMB 1420 / SS-2)</name>
    <name type="common">Lewinella nigricans</name>
    <dbReference type="NCBI Taxonomy" id="1122177"/>
    <lineage>
        <taxon>Bacteria</taxon>
        <taxon>Pseudomonadati</taxon>
        <taxon>Bacteroidota</taxon>
        <taxon>Saprospiria</taxon>
        <taxon>Saprospirales</taxon>
        <taxon>Lewinellaceae</taxon>
        <taxon>Flavilitoribacter</taxon>
    </lineage>
</organism>
<dbReference type="InterPro" id="IPR051122">
    <property type="entry name" value="SDR_DHRS6-like"/>
</dbReference>
<accession>A0A2D0MYY1</accession>
<dbReference type="InterPro" id="IPR002347">
    <property type="entry name" value="SDR_fam"/>
</dbReference>
<dbReference type="Pfam" id="PF13561">
    <property type="entry name" value="adh_short_C2"/>
    <property type="match status" value="1"/>
</dbReference>
<feature type="domain" description="Ketoreductase" evidence="3">
    <location>
        <begin position="12"/>
        <end position="199"/>
    </location>
</feature>
<dbReference type="GO" id="GO:0016491">
    <property type="term" value="F:oxidoreductase activity"/>
    <property type="evidence" value="ECO:0007669"/>
    <property type="project" value="UniProtKB-KW"/>
</dbReference>
<dbReference type="PANTHER" id="PTHR43477:SF1">
    <property type="entry name" value="DIHYDROANTICAPSIN 7-DEHYDROGENASE"/>
    <property type="match status" value="1"/>
</dbReference>
<dbReference type="EMBL" id="PDUD01000054">
    <property type="protein sequence ID" value="PHN01481.1"/>
    <property type="molecule type" value="Genomic_DNA"/>
</dbReference>
<reference evidence="4 5" key="1">
    <citation type="submission" date="2017-10" db="EMBL/GenBank/DDBJ databases">
        <title>The draft genome sequence of Lewinella nigricans NBRC 102662.</title>
        <authorList>
            <person name="Wang K."/>
        </authorList>
    </citation>
    <scope>NUCLEOTIDE SEQUENCE [LARGE SCALE GENOMIC DNA]</scope>
    <source>
        <strain evidence="4 5">NBRC 102662</strain>
    </source>
</reference>
<dbReference type="SMART" id="SM00822">
    <property type="entry name" value="PKS_KR"/>
    <property type="match status" value="1"/>
</dbReference>
<dbReference type="InterPro" id="IPR057326">
    <property type="entry name" value="KR_dom"/>
</dbReference>
<gene>
    <name evidence="4" type="ORF">CRP01_36885</name>
</gene>
<proteinExistence type="inferred from homology"/>
<evidence type="ECO:0000313" key="5">
    <source>
        <dbReference type="Proteomes" id="UP000223913"/>
    </source>
</evidence>
<evidence type="ECO:0000313" key="4">
    <source>
        <dbReference type="EMBL" id="PHN01481.1"/>
    </source>
</evidence>
<comment type="caution">
    <text evidence="4">The sequence shown here is derived from an EMBL/GenBank/DDBJ whole genome shotgun (WGS) entry which is preliminary data.</text>
</comment>
<dbReference type="InterPro" id="IPR036291">
    <property type="entry name" value="NAD(P)-bd_dom_sf"/>
</dbReference>
<dbReference type="Gene3D" id="3.40.50.720">
    <property type="entry name" value="NAD(P)-binding Rossmann-like Domain"/>
    <property type="match status" value="1"/>
</dbReference>
<name>A0A2D0MYY1_FLAN2</name>
<evidence type="ECO:0000256" key="1">
    <source>
        <dbReference type="ARBA" id="ARBA00006484"/>
    </source>
</evidence>
<dbReference type="CDD" id="cd05233">
    <property type="entry name" value="SDR_c"/>
    <property type="match status" value="1"/>
</dbReference>